<sequence>SSENGSPIALIVLGYAYREGKFRLEQDLDKGKKYLECASERGNEKATEIINSFTSKRNAYLYNIVDKLTDTSSSADRDFYVRVGNNKFQQSGITLDLPSSQLINTTNEEYEEYSN</sequence>
<gene>
    <name evidence="1" type="ORF">SCALOS_LOCUS7287</name>
</gene>
<accession>A0ACA9MSE7</accession>
<protein>
    <submittedName>
        <fullName evidence="1">1690_t:CDS:1</fullName>
    </submittedName>
</protein>
<proteinExistence type="predicted"/>
<dbReference type="EMBL" id="CAJVPM010015904">
    <property type="protein sequence ID" value="CAG8610874.1"/>
    <property type="molecule type" value="Genomic_DNA"/>
</dbReference>
<reference evidence="1" key="1">
    <citation type="submission" date="2021-06" db="EMBL/GenBank/DDBJ databases">
        <authorList>
            <person name="Kallberg Y."/>
            <person name="Tangrot J."/>
            <person name="Rosling A."/>
        </authorList>
    </citation>
    <scope>NUCLEOTIDE SEQUENCE</scope>
    <source>
        <strain evidence="1">AU212A</strain>
    </source>
</reference>
<keyword evidence="2" id="KW-1185">Reference proteome</keyword>
<evidence type="ECO:0000313" key="1">
    <source>
        <dbReference type="EMBL" id="CAG8610874.1"/>
    </source>
</evidence>
<name>A0ACA9MSE7_9GLOM</name>
<dbReference type="Proteomes" id="UP000789860">
    <property type="component" value="Unassembled WGS sequence"/>
</dbReference>
<organism evidence="1 2">
    <name type="scientific">Scutellospora calospora</name>
    <dbReference type="NCBI Taxonomy" id="85575"/>
    <lineage>
        <taxon>Eukaryota</taxon>
        <taxon>Fungi</taxon>
        <taxon>Fungi incertae sedis</taxon>
        <taxon>Mucoromycota</taxon>
        <taxon>Glomeromycotina</taxon>
        <taxon>Glomeromycetes</taxon>
        <taxon>Diversisporales</taxon>
        <taxon>Gigasporaceae</taxon>
        <taxon>Scutellospora</taxon>
    </lineage>
</organism>
<comment type="caution">
    <text evidence="1">The sequence shown here is derived from an EMBL/GenBank/DDBJ whole genome shotgun (WGS) entry which is preliminary data.</text>
</comment>
<feature type="non-terminal residue" evidence="1">
    <location>
        <position position="1"/>
    </location>
</feature>
<evidence type="ECO:0000313" key="2">
    <source>
        <dbReference type="Proteomes" id="UP000789860"/>
    </source>
</evidence>
<feature type="non-terminal residue" evidence="1">
    <location>
        <position position="115"/>
    </location>
</feature>